<sequence>MKQGPPPELRGIQESTKPHKFFERYLNNDLDLLASELTDRYQSIERVELDGITPVNSKDYWQESGSVSTVKWREYNVFQFHIDGIYELYKNIQDMTKEACEYYEIDFEKQRFMLQGWFNINHKKKGKLDWHDHGHTGAPNNFHGYYCVKAEPSSTYYRVFGQDMENKNIDNRAIFSEMGHPHAQGDWDWDGPRITVAYDVVTLGELKHVGKDHEQHWIPLI</sequence>
<accession>A0A6J5NXX1</accession>
<dbReference type="Gene3D" id="2.60.120.620">
    <property type="entry name" value="q2cbj1_9rhob like domain"/>
    <property type="match status" value="1"/>
</dbReference>
<name>A0A6J5NXX1_9CAUD</name>
<protein>
    <submittedName>
        <fullName evidence="1">Uncharacterized protein</fullName>
    </submittedName>
</protein>
<evidence type="ECO:0000313" key="1">
    <source>
        <dbReference type="EMBL" id="CAB4164500.1"/>
    </source>
</evidence>
<reference evidence="1" key="1">
    <citation type="submission" date="2020-04" db="EMBL/GenBank/DDBJ databases">
        <authorList>
            <person name="Chiriac C."/>
            <person name="Salcher M."/>
            <person name="Ghai R."/>
            <person name="Kavagutti S V."/>
        </authorList>
    </citation>
    <scope>NUCLEOTIDE SEQUENCE</scope>
</reference>
<proteinExistence type="predicted"/>
<organism evidence="1">
    <name type="scientific">uncultured Caudovirales phage</name>
    <dbReference type="NCBI Taxonomy" id="2100421"/>
    <lineage>
        <taxon>Viruses</taxon>
        <taxon>Duplodnaviria</taxon>
        <taxon>Heunggongvirae</taxon>
        <taxon>Uroviricota</taxon>
        <taxon>Caudoviricetes</taxon>
        <taxon>Peduoviridae</taxon>
        <taxon>Maltschvirus</taxon>
        <taxon>Maltschvirus maltsch</taxon>
    </lineage>
</organism>
<gene>
    <name evidence="1" type="ORF">UFOVP828_38</name>
</gene>
<dbReference type="EMBL" id="LR796766">
    <property type="protein sequence ID" value="CAB4164500.1"/>
    <property type="molecule type" value="Genomic_DNA"/>
</dbReference>